<accession>A0AAE1TDM6</accession>
<evidence type="ECO:0000313" key="2">
    <source>
        <dbReference type="Proteomes" id="UP001293593"/>
    </source>
</evidence>
<comment type="caution">
    <text evidence="1">The sequence shown here is derived from an EMBL/GenBank/DDBJ whole genome shotgun (WGS) entry which is preliminary data.</text>
</comment>
<dbReference type="SUPFAM" id="SSF49899">
    <property type="entry name" value="Concanavalin A-like lectins/glucanases"/>
    <property type="match status" value="1"/>
</dbReference>
<gene>
    <name evidence="1" type="ORF">QN277_011619</name>
</gene>
<evidence type="ECO:0000313" key="1">
    <source>
        <dbReference type="EMBL" id="KAK4279920.1"/>
    </source>
</evidence>
<proteinExistence type="predicted"/>
<sequence>MGHASHSSPIHSSSTDPSHKAFSFLVLYKLGGHGLAFTLATSGDFKALPAQYLRLHNFSDVGDSSNLLFTIKLSSNSRPRMINMLEST</sequence>
<dbReference type="AlphaFoldDB" id="A0AAE1TDM6"/>
<organism evidence="1 2">
    <name type="scientific">Acacia crassicarpa</name>
    <name type="common">northern wattle</name>
    <dbReference type="NCBI Taxonomy" id="499986"/>
    <lineage>
        <taxon>Eukaryota</taxon>
        <taxon>Viridiplantae</taxon>
        <taxon>Streptophyta</taxon>
        <taxon>Embryophyta</taxon>
        <taxon>Tracheophyta</taxon>
        <taxon>Spermatophyta</taxon>
        <taxon>Magnoliopsida</taxon>
        <taxon>eudicotyledons</taxon>
        <taxon>Gunneridae</taxon>
        <taxon>Pentapetalae</taxon>
        <taxon>rosids</taxon>
        <taxon>fabids</taxon>
        <taxon>Fabales</taxon>
        <taxon>Fabaceae</taxon>
        <taxon>Caesalpinioideae</taxon>
        <taxon>mimosoid clade</taxon>
        <taxon>Acacieae</taxon>
        <taxon>Acacia</taxon>
    </lineage>
</organism>
<protein>
    <submittedName>
        <fullName evidence="1">Uncharacterized protein</fullName>
    </submittedName>
</protein>
<name>A0AAE1TDM6_9FABA</name>
<dbReference type="EMBL" id="JAWXYG010000002">
    <property type="protein sequence ID" value="KAK4279920.1"/>
    <property type="molecule type" value="Genomic_DNA"/>
</dbReference>
<dbReference type="InterPro" id="IPR013320">
    <property type="entry name" value="ConA-like_dom_sf"/>
</dbReference>
<dbReference type="Proteomes" id="UP001293593">
    <property type="component" value="Unassembled WGS sequence"/>
</dbReference>
<keyword evidence="2" id="KW-1185">Reference proteome</keyword>
<reference evidence="1" key="1">
    <citation type="submission" date="2023-10" db="EMBL/GenBank/DDBJ databases">
        <title>Chromosome-level genome of the transformable northern wattle, Acacia crassicarpa.</title>
        <authorList>
            <person name="Massaro I."/>
            <person name="Sinha N.R."/>
            <person name="Poethig S."/>
            <person name="Leichty A.R."/>
        </authorList>
    </citation>
    <scope>NUCLEOTIDE SEQUENCE</scope>
    <source>
        <strain evidence="1">Acra3RX</strain>
        <tissue evidence="1">Leaf</tissue>
    </source>
</reference>